<evidence type="ECO:0008006" key="9">
    <source>
        <dbReference type="Google" id="ProtNLM"/>
    </source>
</evidence>
<keyword evidence="8" id="KW-1185">Reference proteome</keyword>
<name>A0A417XZG1_9ACTN</name>
<dbReference type="Pfam" id="PF03626">
    <property type="entry name" value="COX4_pro"/>
    <property type="match status" value="1"/>
</dbReference>
<keyword evidence="2" id="KW-1003">Cell membrane</keyword>
<proteinExistence type="predicted"/>
<evidence type="ECO:0000313" key="7">
    <source>
        <dbReference type="EMBL" id="RHW25759.1"/>
    </source>
</evidence>
<evidence type="ECO:0000256" key="5">
    <source>
        <dbReference type="ARBA" id="ARBA00023136"/>
    </source>
</evidence>
<dbReference type="EMBL" id="QXGH01000022">
    <property type="protein sequence ID" value="RHW25759.1"/>
    <property type="molecule type" value="Genomic_DNA"/>
</dbReference>
<evidence type="ECO:0000256" key="3">
    <source>
        <dbReference type="ARBA" id="ARBA00022692"/>
    </source>
</evidence>
<dbReference type="OrthoDB" id="8595054at2"/>
<dbReference type="AlphaFoldDB" id="A0A417XZG1"/>
<evidence type="ECO:0000256" key="1">
    <source>
        <dbReference type="ARBA" id="ARBA00004651"/>
    </source>
</evidence>
<organism evidence="7 8">
    <name type="scientific">Nocardioides immobilis</name>
    <dbReference type="NCBI Taxonomy" id="2049295"/>
    <lineage>
        <taxon>Bacteria</taxon>
        <taxon>Bacillati</taxon>
        <taxon>Actinomycetota</taxon>
        <taxon>Actinomycetes</taxon>
        <taxon>Propionibacteriales</taxon>
        <taxon>Nocardioidaceae</taxon>
        <taxon>Nocardioides</taxon>
    </lineage>
</organism>
<comment type="subcellular location">
    <subcellularLocation>
        <location evidence="1">Cell membrane</location>
        <topology evidence="1">Multi-pass membrane protein</topology>
    </subcellularLocation>
</comment>
<keyword evidence="4 6" id="KW-1133">Transmembrane helix</keyword>
<accession>A0A417XZG1</accession>
<evidence type="ECO:0000256" key="6">
    <source>
        <dbReference type="SAM" id="Phobius"/>
    </source>
</evidence>
<comment type="caution">
    <text evidence="7">The sequence shown here is derived from an EMBL/GenBank/DDBJ whole genome shotgun (WGS) entry which is preliminary data.</text>
</comment>
<dbReference type="InterPro" id="IPR005171">
    <property type="entry name" value="Cyt_c_oxidase_su4_prok"/>
</dbReference>
<evidence type="ECO:0000313" key="8">
    <source>
        <dbReference type="Proteomes" id="UP000283644"/>
    </source>
</evidence>
<gene>
    <name evidence="7" type="ORF">D0Z08_18385</name>
</gene>
<feature type="transmembrane region" description="Helical" evidence="6">
    <location>
        <begin position="55"/>
        <end position="74"/>
    </location>
</feature>
<keyword evidence="5 6" id="KW-0472">Membrane</keyword>
<reference evidence="7 8" key="1">
    <citation type="submission" date="2018-09" db="EMBL/GenBank/DDBJ databases">
        <title>Genome sequencing of Nocardioides immobilis CCTCC AB 2017083 for comparison to Nocardioides silvaticus.</title>
        <authorList>
            <person name="Li C."/>
            <person name="Wang G."/>
        </authorList>
    </citation>
    <scope>NUCLEOTIDE SEQUENCE [LARGE SCALE GENOMIC DNA]</scope>
    <source>
        <strain evidence="7 8">CCTCC AB 2017083</strain>
    </source>
</reference>
<sequence>MILLAATVLTAVVGLEQAGASHAVGLVLLAVAFVKLRLVGLYFMELRTAPLPLRLLFEGYVAGVFVVLAELYVIR</sequence>
<dbReference type="GO" id="GO:0005886">
    <property type="term" value="C:plasma membrane"/>
    <property type="evidence" value="ECO:0007669"/>
    <property type="project" value="UniProtKB-SubCell"/>
</dbReference>
<evidence type="ECO:0000256" key="2">
    <source>
        <dbReference type="ARBA" id="ARBA00022475"/>
    </source>
</evidence>
<protein>
    <recommendedName>
        <fullName evidence="9">Cytochrome C oxidase subunit IV</fullName>
    </recommendedName>
</protein>
<feature type="transmembrane region" description="Helical" evidence="6">
    <location>
        <begin position="24"/>
        <end position="43"/>
    </location>
</feature>
<evidence type="ECO:0000256" key="4">
    <source>
        <dbReference type="ARBA" id="ARBA00022989"/>
    </source>
</evidence>
<dbReference type="Proteomes" id="UP000283644">
    <property type="component" value="Unassembled WGS sequence"/>
</dbReference>
<keyword evidence="3 6" id="KW-0812">Transmembrane</keyword>